<dbReference type="EMBL" id="KQ086159">
    <property type="protein sequence ID" value="KLO07119.1"/>
    <property type="molecule type" value="Genomic_DNA"/>
</dbReference>
<accession>A0A0H2R5J6</accession>
<dbReference type="PANTHER" id="PTHR23257">
    <property type="entry name" value="SERINE-THREONINE PROTEIN KINASE"/>
    <property type="match status" value="1"/>
</dbReference>
<dbReference type="InterPro" id="IPR050167">
    <property type="entry name" value="Ser_Thr_protein_kinase"/>
</dbReference>
<dbReference type="SMART" id="SM00220">
    <property type="entry name" value="S_TKc"/>
    <property type="match status" value="1"/>
</dbReference>
<evidence type="ECO:0000313" key="4">
    <source>
        <dbReference type="Proteomes" id="UP000053477"/>
    </source>
</evidence>
<dbReference type="STRING" id="27342.A0A0H2R5J6"/>
<proteinExistence type="predicted"/>
<keyword evidence="3" id="KW-0808">Transferase</keyword>
<dbReference type="SUPFAM" id="SSF56112">
    <property type="entry name" value="Protein kinase-like (PK-like)"/>
    <property type="match status" value="1"/>
</dbReference>
<dbReference type="AlphaFoldDB" id="A0A0H2R5J6"/>
<dbReference type="InterPro" id="IPR000719">
    <property type="entry name" value="Prot_kinase_dom"/>
</dbReference>
<feature type="compositionally biased region" description="Low complexity" evidence="1">
    <location>
        <begin position="9"/>
        <end position="22"/>
    </location>
</feature>
<sequence>MPFTEPLSHRLPSPLSSHTTLSGTMPPPPVESNEASKEVDKLADRLQKTTVGDNSTGESIKIVVQNEEGVETSPTDAPQRPSSAEVLARVLESREYLNLTGKIHVEPQAIRTKHGGAADVYVGTIISSGKKVAVKRLRLNIGGSEKIAKDIAREIRVWSELYHPNILPILGYCIEGDYPSLISTWMLNGSLREYMTGLDKNRTIAMMSGIANGLSYIHSKGAIHSDLKSDNVLVSPDEEALLTDFGVSRMDALSAGFTTHSVKGSTRWQAVEFFEIFDDESPAPTHTKKTDVWAFGMTVYELLTHDVPYHNLKDNNQVVNYISRGKLPKQPAFASEVADRKIDEFMWSICEKCWSEVRSRPSMEDLQTDLLSFSSKL</sequence>
<dbReference type="Proteomes" id="UP000053477">
    <property type="component" value="Unassembled WGS sequence"/>
</dbReference>
<evidence type="ECO:0000256" key="1">
    <source>
        <dbReference type="SAM" id="MobiDB-lite"/>
    </source>
</evidence>
<dbReference type="GO" id="GO:0005737">
    <property type="term" value="C:cytoplasm"/>
    <property type="evidence" value="ECO:0007669"/>
    <property type="project" value="TreeGrafter"/>
</dbReference>
<name>A0A0H2R5J6_9AGAM</name>
<dbReference type="GO" id="GO:0004672">
    <property type="term" value="F:protein kinase activity"/>
    <property type="evidence" value="ECO:0007669"/>
    <property type="project" value="InterPro"/>
</dbReference>
<keyword evidence="3" id="KW-0418">Kinase</keyword>
<protein>
    <submittedName>
        <fullName evidence="3">Kinase-like protein</fullName>
    </submittedName>
</protein>
<dbReference type="Gene3D" id="1.10.510.10">
    <property type="entry name" value="Transferase(Phosphotransferase) domain 1"/>
    <property type="match status" value="1"/>
</dbReference>
<gene>
    <name evidence="3" type="ORF">SCHPADRAFT_663516</name>
</gene>
<dbReference type="PROSITE" id="PS50011">
    <property type="entry name" value="PROTEIN_KINASE_DOM"/>
    <property type="match status" value="1"/>
</dbReference>
<dbReference type="OrthoDB" id="5809314at2759"/>
<evidence type="ECO:0000259" key="2">
    <source>
        <dbReference type="PROSITE" id="PS50011"/>
    </source>
</evidence>
<evidence type="ECO:0000313" key="3">
    <source>
        <dbReference type="EMBL" id="KLO07119.1"/>
    </source>
</evidence>
<dbReference type="InterPro" id="IPR011009">
    <property type="entry name" value="Kinase-like_dom_sf"/>
</dbReference>
<keyword evidence="4" id="KW-1185">Reference proteome</keyword>
<dbReference type="InParanoid" id="A0A0H2R5J6"/>
<feature type="domain" description="Protein kinase" evidence="2">
    <location>
        <begin position="106"/>
        <end position="371"/>
    </location>
</feature>
<feature type="region of interest" description="Disordered" evidence="1">
    <location>
        <begin position="1"/>
        <end position="40"/>
    </location>
</feature>
<dbReference type="GO" id="GO:0007165">
    <property type="term" value="P:signal transduction"/>
    <property type="evidence" value="ECO:0007669"/>
    <property type="project" value="TreeGrafter"/>
</dbReference>
<dbReference type="InterPro" id="IPR001245">
    <property type="entry name" value="Ser-Thr/Tyr_kinase_cat_dom"/>
</dbReference>
<dbReference type="GO" id="GO:0005524">
    <property type="term" value="F:ATP binding"/>
    <property type="evidence" value="ECO:0007669"/>
    <property type="project" value="InterPro"/>
</dbReference>
<organism evidence="3 4">
    <name type="scientific">Schizopora paradoxa</name>
    <dbReference type="NCBI Taxonomy" id="27342"/>
    <lineage>
        <taxon>Eukaryota</taxon>
        <taxon>Fungi</taxon>
        <taxon>Dikarya</taxon>
        <taxon>Basidiomycota</taxon>
        <taxon>Agaricomycotina</taxon>
        <taxon>Agaricomycetes</taxon>
        <taxon>Hymenochaetales</taxon>
        <taxon>Schizoporaceae</taxon>
        <taxon>Schizopora</taxon>
    </lineage>
</organism>
<dbReference type="Pfam" id="PF07714">
    <property type="entry name" value="PK_Tyr_Ser-Thr"/>
    <property type="match status" value="1"/>
</dbReference>
<reference evidence="3 4" key="1">
    <citation type="submission" date="2015-04" db="EMBL/GenBank/DDBJ databases">
        <title>Complete genome sequence of Schizopora paradoxa KUC8140, a cosmopolitan wood degrader in East Asia.</title>
        <authorList>
            <consortium name="DOE Joint Genome Institute"/>
            <person name="Min B."/>
            <person name="Park H."/>
            <person name="Jang Y."/>
            <person name="Kim J.-J."/>
            <person name="Kim K.H."/>
            <person name="Pangilinan J."/>
            <person name="Lipzen A."/>
            <person name="Riley R."/>
            <person name="Grigoriev I.V."/>
            <person name="Spatafora J.W."/>
            <person name="Choi I.-G."/>
        </authorList>
    </citation>
    <scope>NUCLEOTIDE SEQUENCE [LARGE SCALE GENOMIC DNA]</scope>
    <source>
        <strain evidence="3 4">KUC8140</strain>
    </source>
</reference>